<evidence type="ECO:0000313" key="6">
    <source>
        <dbReference type="EMBL" id="SCX58009.1"/>
    </source>
</evidence>
<dbReference type="SUPFAM" id="SSF53850">
    <property type="entry name" value="Periplasmic binding protein-like II"/>
    <property type="match status" value="1"/>
</dbReference>
<keyword evidence="4" id="KW-0804">Transcription</keyword>
<dbReference type="GO" id="GO:0003700">
    <property type="term" value="F:DNA-binding transcription factor activity"/>
    <property type="evidence" value="ECO:0007669"/>
    <property type="project" value="InterPro"/>
</dbReference>
<dbReference type="Pfam" id="PF00126">
    <property type="entry name" value="HTH_1"/>
    <property type="match status" value="1"/>
</dbReference>
<dbReference type="PANTHER" id="PTHR30537:SF5">
    <property type="entry name" value="HTH-TYPE TRANSCRIPTIONAL ACTIVATOR TTDR-RELATED"/>
    <property type="match status" value="1"/>
</dbReference>
<reference evidence="6 7" key="1">
    <citation type="submission" date="2016-10" db="EMBL/GenBank/DDBJ databases">
        <authorList>
            <person name="Varghese N."/>
            <person name="Submissions S."/>
        </authorList>
    </citation>
    <scope>NUCLEOTIDE SEQUENCE [LARGE SCALE GENOMIC DNA]</scope>
    <source>
        <strain evidence="6 7">CGMCC 1.12102</strain>
    </source>
</reference>
<dbReference type="InterPro" id="IPR036390">
    <property type="entry name" value="WH_DNA-bd_sf"/>
</dbReference>
<dbReference type="InterPro" id="IPR036388">
    <property type="entry name" value="WH-like_DNA-bd_sf"/>
</dbReference>
<comment type="caution">
    <text evidence="6">The sequence shown here is derived from an EMBL/GenBank/DDBJ whole genome shotgun (WGS) entry which is preliminary data.</text>
</comment>
<keyword evidence="2" id="KW-0805">Transcription regulation</keyword>
<dbReference type="PANTHER" id="PTHR30537">
    <property type="entry name" value="HTH-TYPE TRANSCRIPTIONAL REGULATOR"/>
    <property type="match status" value="1"/>
</dbReference>
<dbReference type="PROSITE" id="PS50931">
    <property type="entry name" value="HTH_LYSR"/>
    <property type="match status" value="1"/>
</dbReference>
<sequence>MQQSAEIHTHCTVNRTMKLDFALLNAIVAVANAGGFREAARVTGTNPSRLSDAVRRAEQQLGVRLFNRTTRTVALTDAGKALMERLQPAMSEVDAALDAINRYRSTPSGTLRLNVPVSAARLVLPAIVPAFLAHYPDIQLEIVAESNVQDVFRDSCDAGIRYDECLEQDMVALPIGPRRQRFVAAASPHYLQQHGIPQHPRDLIAHNCIRGRYASGVMPEWEFERDGETLRVQVNGTLVVSVGAAMDLAVQAAIAGSGIIYLFEEWLRSPIDRGELIPVLEPWWLSFNGPYLYYNSRRLIPAPLQAFIDFVRAQASYGYITR</sequence>
<dbReference type="CDD" id="cd08474">
    <property type="entry name" value="PBP2_CrgA_like_5"/>
    <property type="match status" value="1"/>
</dbReference>
<evidence type="ECO:0000256" key="2">
    <source>
        <dbReference type="ARBA" id="ARBA00023015"/>
    </source>
</evidence>
<dbReference type="Gene3D" id="3.40.190.290">
    <property type="match status" value="1"/>
</dbReference>
<gene>
    <name evidence="6" type="ORF">SAMN02927897_03609</name>
</gene>
<dbReference type="GO" id="GO:0003677">
    <property type="term" value="F:DNA binding"/>
    <property type="evidence" value="ECO:0007669"/>
    <property type="project" value="UniProtKB-KW"/>
</dbReference>
<dbReference type="Proteomes" id="UP000183569">
    <property type="component" value="Unassembled WGS sequence"/>
</dbReference>
<dbReference type="FunFam" id="1.10.10.10:FF:000001">
    <property type="entry name" value="LysR family transcriptional regulator"/>
    <property type="match status" value="1"/>
</dbReference>
<dbReference type="Gene3D" id="1.10.10.10">
    <property type="entry name" value="Winged helix-like DNA-binding domain superfamily/Winged helix DNA-binding domain"/>
    <property type="match status" value="1"/>
</dbReference>
<protein>
    <submittedName>
        <fullName evidence="6">DNA-binding transcriptional regulator, LysR family</fullName>
    </submittedName>
</protein>
<dbReference type="SUPFAM" id="SSF46785">
    <property type="entry name" value="Winged helix' DNA-binding domain"/>
    <property type="match status" value="1"/>
</dbReference>
<accession>A0A1G4YX48</accession>
<dbReference type="InterPro" id="IPR005119">
    <property type="entry name" value="LysR_subst-bd"/>
</dbReference>
<keyword evidence="3 6" id="KW-0238">DNA-binding</keyword>
<name>A0A1G4YX48_9ENTR</name>
<proteinExistence type="inferred from homology"/>
<feature type="domain" description="HTH lysR-type" evidence="5">
    <location>
        <begin position="19"/>
        <end position="76"/>
    </location>
</feature>
<evidence type="ECO:0000256" key="4">
    <source>
        <dbReference type="ARBA" id="ARBA00023163"/>
    </source>
</evidence>
<evidence type="ECO:0000259" key="5">
    <source>
        <dbReference type="PROSITE" id="PS50931"/>
    </source>
</evidence>
<evidence type="ECO:0000256" key="1">
    <source>
        <dbReference type="ARBA" id="ARBA00009437"/>
    </source>
</evidence>
<dbReference type="AlphaFoldDB" id="A0A1G4YX48"/>
<evidence type="ECO:0000313" key="7">
    <source>
        <dbReference type="Proteomes" id="UP000183569"/>
    </source>
</evidence>
<dbReference type="InterPro" id="IPR000847">
    <property type="entry name" value="LysR_HTH_N"/>
</dbReference>
<dbReference type="EMBL" id="FMUI01000012">
    <property type="protein sequence ID" value="SCX58009.1"/>
    <property type="molecule type" value="Genomic_DNA"/>
</dbReference>
<evidence type="ECO:0000256" key="3">
    <source>
        <dbReference type="ARBA" id="ARBA00023125"/>
    </source>
</evidence>
<comment type="similarity">
    <text evidence="1">Belongs to the LysR transcriptional regulatory family.</text>
</comment>
<dbReference type="InterPro" id="IPR058163">
    <property type="entry name" value="LysR-type_TF_proteobact-type"/>
</dbReference>
<organism evidence="6 7">
    <name type="scientific">Kosakonia sacchari</name>
    <dbReference type="NCBI Taxonomy" id="1158459"/>
    <lineage>
        <taxon>Bacteria</taxon>
        <taxon>Pseudomonadati</taxon>
        <taxon>Pseudomonadota</taxon>
        <taxon>Gammaproteobacteria</taxon>
        <taxon>Enterobacterales</taxon>
        <taxon>Enterobacteriaceae</taxon>
        <taxon>Kosakonia</taxon>
    </lineage>
</organism>
<dbReference type="Pfam" id="PF03466">
    <property type="entry name" value="LysR_substrate"/>
    <property type="match status" value="1"/>
</dbReference>